<dbReference type="AlphaFoldDB" id="A0A4R4ZP06"/>
<dbReference type="EMBL" id="SMKX01000022">
    <property type="protein sequence ID" value="TDD60638.1"/>
    <property type="molecule type" value="Genomic_DNA"/>
</dbReference>
<sequence length="242" mass="26069">MPQDHSSAEAFGRLATELQDADGVDLTVEAVVQFALQAVWCTYASVVLVGRGRKPQIMALTDPRLAKLDETQIQAADGPLLTVIRDQAALLIPDIAADRRWPGAWADALIGEGIRSAIHLPLLVGGSARAVLSLYSGEPNGFDTDDLAVAHILADHAAVAIAGARREVDLAHAADARNLVGQAIGILMERYDLDNARAFAVLKRYSQDNNRKLRDVAQELIDTRKLSNRPIRTDQGPAARDA</sequence>
<keyword evidence="2" id="KW-0418">Kinase</keyword>
<evidence type="ECO:0000256" key="4">
    <source>
        <dbReference type="ARBA" id="ARBA00023163"/>
    </source>
</evidence>
<proteinExistence type="predicted"/>
<name>A0A4R4ZP06_9ACTN</name>
<feature type="domain" description="ANTAR" evidence="5">
    <location>
        <begin position="160"/>
        <end position="221"/>
    </location>
</feature>
<evidence type="ECO:0000256" key="3">
    <source>
        <dbReference type="ARBA" id="ARBA00023015"/>
    </source>
</evidence>
<dbReference type="GO" id="GO:0003723">
    <property type="term" value="F:RNA binding"/>
    <property type="evidence" value="ECO:0007669"/>
    <property type="project" value="InterPro"/>
</dbReference>
<evidence type="ECO:0000256" key="2">
    <source>
        <dbReference type="ARBA" id="ARBA00022777"/>
    </source>
</evidence>
<comment type="caution">
    <text evidence="6">The sequence shown here is derived from an EMBL/GenBank/DDBJ whole genome shotgun (WGS) entry which is preliminary data.</text>
</comment>
<dbReference type="Gene3D" id="1.10.10.10">
    <property type="entry name" value="Winged helix-like DNA-binding domain superfamily/Winged helix DNA-binding domain"/>
    <property type="match status" value="1"/>
</dbReference>
<dbReference type="InterPro" id="IPR003018">
    <property type="entry name" value="GAF"/>
</dbReference>
<dbReference type="Gene3D" id="3.30.450.40">
    <property type="match status" value="1"/>
</dbReference>
<evidence type="ECO:0000313" key="7">
    <source>
        <dbReference type="Proteomes" id="UP000295124"/>
    </source>
</evidence>
<keyword evidence="3" id="KW-0805">Transcription regulation</keyword>
<dbReference type="InterPro" id="IPR005561">
    <property type="entry name" value="ANTAR"/>
</dbReference>
<dbReference type="InterPro" id="IPR011006">
    <property type="entry name" value="CheY-like_superfamily"/>
</dbReference>
<keyword evidence="7" id="KW-1185">Reference proteome</keyword>
<dbReference type="InterPro" id="IPR029016">
    <property type="entry name" value="GAF-like_dom_sf"/>
</dbReference>
<evidence type="ECO:0000256" key="1">
    <source>
        <dbReference type="ARBA" id="ARBA00022679"/>
    </source>
</evidence>
<dbReference type="Pfam" id="PF13185">
    <property type="entry name" value="GAF_2"/>
    <property type="match status" value="1"/>
</dbReference>
<dbReference type="InterPro" id="IPR036388">
    <property type="entry name" value="WH-like_DNA-bd_sf"/>
</dbReference>
<dbReference type="SUPFAM" id="SSF52172">
    <property type="entry name" value="CheY-like"/>
    <property type="match status" value="1"/>
</dbReference>
<keyword evidence="4" id="KW-0804">Transcription</keyword>
<dbReference type="OrthoDB" id="3688893at2"/>
<dbReference type="PROSITE" id="PS50921">
    <property type="entry name" value="ANTAR"/>
    <property type="match status" value="1"/>
</dbReference>
<dbReference type="SUPFAM" id="SSF55781">
    <property type="entry name" value="GAF domain-like"/>
    <property type="match status" value="1"/>
</dbReference>
<dbReference type="SMART" id="SM01012">
    <property type="entry name" value="ANTAR"/>
    <property type="match status" value="1"/>
</dbReference>
<dbReference type="SMART" id="SM00065">
    <property type="entry name" value="GAF"/>
    <property type="match status" value="1"/>
</dbReference>
<gene>
    <name evidence="6" type="ORF">E1263_10160</name>
</gene>
<reference evidence="6 7" key="1">
    <citation type="submission" date="2019-03" db="EMBL/GenBank/DDBJ databases">
        <title>Draft genome sequences of novel Actinobacteria.</title>
        <authorList>
            <person name="Sahin N."/>
            <person name="Ay H."/>
            <person name="Saygin H."/>
        </authorList>
    </citation>
    <scope>NUCLEOTIDE SEQUENCE [LARGE SCALE GENOMIC DNA]</scope>
    <source>
        <strain evidence="6 7">JCM 13523</strain>
    </source>
</reference>
<dbReference type="GO" id="GO:0016301">
    <property type="term" value="F:kinase activity"/>
    <property type="evidence" value="ECO:0007669"/>
    <property type="project" value="UniProtKB-KW"/>
</dbReference>
<dbReference type="InterPro" id="IPR012074">
    <property type="entry name" value="GAF_ANTAR"/>
</dbReference>
<accession>A0A4R4ZP06</accession>
<evidence type="ECO:0000313" key="6">
    <source>
        <dbReference type="EMBL" id="TDD60638.1"/>
    </source>
</evidence>
<organism evidence="6 7">
    <name type="scientific">Kribbella antibiotica</name>
    <dbReference type="NCBI Taxonomy" id="190195"/>
    <lineage>
        <taxon>Bacteria</taxon>
        <taxon>Bacillati</taxon>
        <taxon>Actinomycetota</taxon>
        <taxon>Actinomycetes</taxon>
        <taxon>Propionibacteriales</taxon>
        <taxon>Kribbellaceae</taxon>
        <taxon>Kribbella</taxon>
    </lineage>
</organism>
<protein>
    <submittedName>
        <fullName evidence="6">ANTAR domain-containing protein</fullName>
    </submittedName>
</protein>
<dbReference type="RefSeq" id="WP_132166962.1">
    <property type="nucleotide sequence ID" value="NZ_SMKX01000022.1"/>
</dbReference>
<evidence type="ECO:0000259" key="5">
    <source>
        <dbReference type="PROSITE" id="PS50921"/>
    </source>
</evidence>
<dbReference type="Proteomes" id="UP000295124">
    <property type="component" value="Unassembled WGS sequence"/>
</dbReference>
<keyword evidence="1" id="KW-0808">Transferase</keyword>
<dbReference type="Pfam" id="PF03861">
    <property type="entry name" value="ANTAR"/>
    <property type="match status" value="1"/>
</dbReference>
<dbReference type="PIRSF" id="PIRSF036625">
    <property type="entry name" value="GAF_ANTAR"/>
    <property type="match status" value="1"/>
</dbReference>